<dbReference type="Proteomes" id="UP000834106">
    <property type="component" value="Chromosome 10"/>
</dbReference>
<evidence type="ECO:0000256" key="1">
    <source>
        <dbReference type="SAM" id="MobiDB-lite"/>
    </source>
</evidence>
<keyword evidence="3" id="KW-1185">Reference proteome</keyword>
<accession>A0AAD2DXA3</accession>
<name>A0AAD2DXA3_9LAMI</name>
<organism evidence="2 3">
    <name type="scientific">Fraxinus pennsylvanica</name>
    <dbReference type="NCBI Taxonomy" id="56036"/>
    <lineage>
        <taxon>Eukaryota</taxon>
        <taxon>Viridiplantae</taxon>
        <taxon>Streptophyta</taxon>
        <taxon>Embryophyta</taxon>
        <taxon>Tracheophyta</taxon>
        <taxon>Spermatophyta</taxon>
        <taxon>Magnoliopsida</taxon>
        <taxon>eudicotyledons</taxon>
        <taxon>Gunneridae</taxon>
        <taxon>Pentapetalae</taxon>
        <taxon>asterids</taxon>
        <taxon>lamiids</taxon>
        <taxon>Lamiales</taxon>
        <taxon>Oleaceae</taxon>
        <taxon>Oleeae</taxon>
        <taxon>Fraxinus</taxon>
    </lineage>
</organism>
<dbReference type="PANTHER" id="PTHR47005">
    <property type="entry name" value="HEAVY METAL TRANSPORT/DETOXIFICATION SUPERFAMILY PROTEIN"/>
    <property type="match status" value="1"/>
</dbReference>
<reference evidence="2" key="1">
    <citation type="submission" date="2023-05" db="EMBL/GenBank/DDBJ databases">
        <authorList>
            <person name="Huff M."/>
        </authorList>
    </citation>
    <scope>NUCLEOTIDE SEQUENCE</scope>
</reference>
<feature type="compositionally biased region" description="Pro residues" evidence="1">
    <location>
        <begin position="89"/>
        <end position="104"/>
    </location>
</feature>
<feature type="region of interest" description="Disordered" evidence="1">
    <location>
        <begin position="61"/>
        <end position="104"/>
    </location>
</feature>
<sequence>MLSFLFFFCENFGTREISDRVFDEKANTVTITVICCNPEKIRDKLCCKGGKIIKCIKIKEPPKPKPEEPGKPKEPKKTKSKCKENAPPLAAPKPKPPTYPAPGPPVGLPPHHPVNPCCGPCYHGCGLPPPPPQPCCVGNYACGRGYVYGRPPCCVTKRCDYFSEESTTGCTIM</sequence>
<evidence type="ECO:0000313" key="3">
    <source>
        <dbReference type="Proteomes" id="UP000834106"/>
    </source>
</evidence>
<dbReference type="AlphaFoldDB" id="A0AAD2DXA3"/>
<dbReference type="PANTHER" id="PTHR47005:SF5">
    <property type="entry name" value="HEAVY METAL TRANSPORT_DETOXIFICATION SUPERFAMILY PROTEIN"/>
    <property type="match status" value="1"/>
</dbReference>
<evidence type="ECO:0000313" key="2">
    <source>
        <dbReference type="EMBL" id="CAI9769284.1"/>
    </source>
</evidence>
<protein>
    <submittedName>
        <fullName evidence="2">Uncharacterized protein</fullName>
    </submittedName>
</protein>
<dbReference type="EMBL" id="OU503045">
    <property type="protein sequence ID" value="CAI9769284.1"/>
    <property type="molecule type" value="Genomic_DNA"/>
</dbReference>
<proteinExistence type="predicted"/>
<feature type="compositionally biased region" description="Basic and acidic residues" evidence="1">
    <location>
        <begin position="61"/>
        <end position="84"/>
    </location>
</feature>
<gene>
    <name evidence="2" type="ORF">FPE_LOCUS17006</name>
</gene>